<keyword evidence="7" id="KW-1185">Reference proteome</keyword>
<dbReference type="GO" id="GO:0003677">
    <property type="term" value="F:DNA binding"/>
    <property type="evidence" value="ECO:0007669"/>
    <property type="project" value="UniProtKB-KW"/>
</dbReference>
<evidence type="ECO:0000313" key="6">
    <source>
        <dbReference type="Proteomes" id="UP000254330"/>
    </source>
</evidence>
<evidence type="ECO:0000259" key="3">
    <source>
        <dbReference type="PROSITE" id="PS51782"/>
    </source>
</evidence>
<evidence type="ECO:0000313" key="4">
    <source>
        <dbReference type="EMBL" id="STX09291.1"/>
    </source>
</evidence>
<feature type="region of interest" description="Disordered" evidence="1">
    <location>
        <begin position="1"/>
        <end position="50"/>
    </location>
</feature>
<gene>
    <name evidence="5" type="ORF">DFR61_11059</name>
    <name evidence="4" type="ORF">NCTC10597_00963</name>
</gene>
<dbReference type="AlphaFoldDB" id="A0A8B4Q9D1"/>
<dbReference type="PROSITE" id="PS51782">
    <property type="entry name" value="LYSM"/>
    <property type="match status" value="1"/>
</dbReference>
<feature type="domain" description="LysM" evidence="3">
    <location>
        <begin position="228"/>
        <end position="274"/>
    </location>
</feature>
<evidence type="ECO:0000313" key="7">
    <source>
        <dbReference type="Proteomes" id="UP000294641"/>
    </source>
</evidence>
<evidence type="ECO:0000313" key="5">
    <source>
        <dbReference type="EMBL" id="TDR39842.1"/>
    </source>
</evidence>
<comment type="caution">
    <text evidence="4">The sequence shown here is derived from an EMBL/GenBank/DDBJ whole genome shotgun (WGS) entry which is preliminary data.</text>
</comment>
<dbReference type="Pfam" id="PF01476">
    <property type="entry name" value="LysM"/>
    <property type="match status" value="1"/>
</dbReference>
<feature type="transmembrane region" description="Helical" evidence="2">
    <location>
        <begin position="54"/>
        <end position="76"/>
    </location>
</feature>
<feature type="compositionally biased region" description="Basic and acidic residues" evidence="1">
    <location>
        <begin position="82"/>
        <end position="91"/>
    </location>
</feature>
<keyword evidence="2" id="KW-0472">Membrane</keyword>
<dbReference type="InterPro" id="IPR018392">
    <property type="entry name" value="LysM"/>
</dbReference>
<dbReference type="EMBL" id="SNZG01000010">
    <property type="protein sequence ID" value="TDR39842.1"/>
    <property type="molecule type" value="Genomic_DNA"/>
</dbReference>
<dbReference type="Proteomes" id="UP000254330">
    <property type="component" value="Unassembled WGS sequence"/>
</dbReference>
<dbReference type="OrthoDB" id="2583609at2"/>
<proteinExistence type="predicted"/>
<sequence length="277" mass="30033">MSQNDYKESVEEHRQSIDVDGNGAGGKPTRVSRKQAEAARKGSRPSKKNKNNSLLTVLAVIFVMIPVSILVFKFVISPSVDDASKAPKETPSENVQIETNKDPKEPSDSGQTKDPNASASKNDSSKEDQAKEKAAKEKAAKEKAAKEKAAKEKADKEKLAKDKADKEQAKKDKLAQEKAEKERLAKAKADKEKLAKEKADKAKADKEKGKTEQVVKSNAYLQAIQGGYLHNAVAGDTIQSISIKYYGSEAYVGKIKQLNGISSDKVPPGTKVALIKP</sequence>
<feature type="region of interest" description="Disordered" evidence="1">
    <location>
        <begin position="81"/>
        <end position="213"/>
    </location>
</feature>
<feature type="compositionally biased region" description="Basic residues" evidence="1">
    <location>
        <begin position="41"/>
        <end position="50"/>
    </location>
</feature>
<reference evidence="4 6" key="1">
    <citation type="submission" date="2018-06" db="EMBL/GenBank/DDBJ databases">
        <authorList>
            <consortium name="Pathogen Informatics"/>
            <person name="Doyle S."/>
        </authorList>
    </citation>
    <scope>NUCLEOTIDE SEQUENCE [LARGE SCALE GENOMIC DNA]</scope>
    <source>
        <strain evidence="4 6">NCTC10597</strain>
    </source>
</reference>
<feature type="compositionally biased region" description="Basic and acidic residues" evidence="1">
    <location>
        <begin position="123"/>
        <end position="213"/>
    </location>
</feature>
<keyword evidence="2" id="KW-1133">Transmembrane helix</keyword>
<dbReference type="Proteomes" id="UP000294641">
    <property type="component" value="Unassembled WGS sequence"/>
</dbReference>
<dbReference type="PANTHER" id="PTHR46563">
    <property type="entry name" value="RING-TYPE DOMAIN-CONTAINING PROTEIN"/>
    <property type="match status" value="1"/>
</dbReference>
<keyword evidence="4" id="KW-0238">DNA-binding</keyword>
<organism evidence="4 6">
    <name type="scientific">Kurthia zopfii</name>
    <dbReference type="NCBI Taxonomy" id="1650"/>
    <lineage>
        <taxon>Bacteria</taxon>
        <taxon>Bacillati</taxon>
        <taxon>Bacillota</taxon>
        <taxon>Bacilli</taxon>
        <taxon>Bacillales</taxon>
        <taxon>Caryophanaceae</taxon>
        <taxon>Kurthia</taxon>
    </lineage>
</organism>
<dbReference type="EMBL" id="UGNP01000001">
    <property type="protein sequence ID" value="STX09291.1"/>
    <property type="molecule type" value="Genomic_DNA"/>
</dbReference>
<dbReference type="InterPro" id="IPR036779">
    <property type="entry name" value="LysM_dom_sf"/>
</dbReference>
<feature type="compositionally biased region" description="Polar residues" evidence="1">
    <location>
        <begin position="108"/>
        <end position="122"/>
    </location>
</feature>
<evidence type="ECO:0000256" key="2">
    <source>
        <dbReference type="SAM" id="Phobius"/>
    </source>
</evidence>
<name>A0A8B4Q9D1_9BACL</name>
<evidence type="ECO:0000256" key="1">
    <source>
        <dbReference type="SAM" id="MobiDB-lite"/>
    </source>
</evidence>
<keyword evidence="2" id="KW-0812">Transmembrane</keyword>
<dbReference type="Gene3D" id="3.10.350.10">
    <property type="entry name" value="LysM domain"/>
    <property type="match status" value="1"/>
</dbReference>
<feature type="compositionally biased region" description="Basic and acidic residues" evidence="1">
    <location>
        <begin position="1"/>
        <end position="17"/>
    </location>
</feature>
<dbReference type="PANTHER" id="PTHR46563:SF4">
    <property type="entry name" value="ASPARTYL_ASPARAGINYL BETA-HYDROXYLASE ISOFORM X1"/>
    <property type="match status" value="1"/>
</dbReference>
<dbReference type="RefSeq" id="WP_109348658.1">
    <property type="nucleotide sequence ID" value="NZ_BJUE01000014.1"/>
</dbReference>
<protein>
    <submittedName>
        <fullName evidence="4">DNA-binding protein</fullName>
    </submittedName>
</protein>
<reference evidence="5 7" key="2">
    <citation type="submission" date="2019-03" db="EMBL/GenBank/DDBJ databases">
        <title>Genomic Encyclopedia of Type Strains, Phase IV (KMG-IV): sequencing the most valuable type-strain genomes for metagenomic binning, comparative biology and taxonomic classification.</title>
        <authorList>
            <person name="Goeker M."/>
        </authorList>
    </citation>
    <scope>NUCLEOTIDE SEQUENCE [LARGE SCALE GENOMIC DNA]</scope>
    <source>
        <strain evidence="5 7">DSM 20580</strain>
    </source>
</reference>
<accession>A0A8B4Q9D1</accession>